<gene>
    <name evidence="2" type="ORF">GCM10009554_24570</name>
</gene>
<keyword evidence="1" id="KW-1133">Transmembrane helix</keyword>
<keyword evidence="1" id="KW-0472">Membrane</keyword>
<protein>
    <submittedName>
        <fullName evidence="2">Uncharacterized protein</fullName>
    </submittedName>
</protein>
<accession>A0ABN1Q320</accession>
<feature type="transmembrane region" description="Helical" evidence="1">
    <location>
        <begin position="18"/>
        <end position="35"/>
    </location>
</feature>
<evidence type="ECO:0000313" key="3">
    <source>
        <dbReference type="Proteomes" id="UP001500542"/>
    </source>
</evidence>
<comment type="caution">
    <text evidence="2">The sequence shown here is derived from an EMBL/GenBank/DDBJ whole genome shotgun (WGS) entry which is preliminary data.</text>
</comment>
<proteinExistence type="predicted"/>
<keyword evidence="3" id="KW-1185">Reference proteome</keyword>
<organism evidence="2 3">
    <name type="scientific">Kribbella koreensis</name>
    <dbReference type="NCBI Taxonomy" id="57909"/>
    <lineage>
        <taxon>Bacteria</taxon>
        <taxon>Bacillati</taxon>
        <taxon>Actinomycetota</taxon>
        <taxon>Actinomycetes</taxon>
        <taxon>Propionibacteriales</taxon>
        <taxon>Kribbellaceae</taxon>
        <taxon>Kribbella</taxon>
    </lineage>
</organism>
<dbReference type="EMBL" id="BAAAHK010000005">
    <property type="protein sequence ID" value="GAA0936762.1"/>
    <property type="molecule type" value="Genomic_DNA"/>
</dbReference>
<evidence type="ECO:0000313" key="2">
    <source>
        <dbReference type="EMBL" id="GAA0936762.1"/>
    </source>
</evidence>
<evidence type="ECO:0000256" key="1">
    <source>
        <dbReference type="SAM" id="Phobius"/>
    </source>
</evidence>
<feature type="transmembrane region" description="Helical" evidence="1">
    <location>
        <begin position="47"/>
        <end position="73"/>
    </location>
</feature>
<dbReference type="Proteomes" id="UP001500542">
    <property type="component" value="Unassembled WGS sequence"/>
</dbReference>
<feature type="transmembrane region" description="Helical" evidence="1">
    <location>
        <begin position="85"/>
        <end position="103"/>
    </location>
</feature>
<reference evidence="2 3" key="1">
    <citation type="journal article" date="2019" name="Int. J. Syst. Evol. Microbiol.">
        <title>The Global Catalogue of Microorganisms (GCM) 10K type strain sequencing project: providing services to taxonomists for standard genome sequencing and annotation.</title>
        <authorList>
            <consortium name="The Broad Institute Genomics Platform"/>
            <consortium name="The Broad Institute Genome Sequencing Center for Infectious Disease"/>
            <person name="Wu L."/>
            <person name="Ma J."/>
        </authorList>
    </citation>
    <scope>NUCLEOTIDE SEQUENCE [LARGE SCALE GENOMIC DNA]</scope>
    <source>
        <strain evidence="2 3">JCM 10977</strain>
    </source>
</reference>
<keyword evidence="1" id="KW-0812">Transmembrane</keyword>
<sequence length="137" mass="14311">MAAAEPNPERAQRTTIRVLWGCAVLTAFIGVFLVADIVKSSDRYGSAAWVGIALAGLAILALAALYVACGLGRVTLGTKVGPTNLFQLSAICLVIAVGADILIPGRDTGSLALLLPWGITYWIHNLNRPPADDEPAS</sequence>
<dbReference type="RefSeq" id="WP_343968145.1">
    <property type="nucleotide sequence ID" value="NZ_BAAAHK010000005.1"/>
</dbReference>
<name>A0ABN1Q320_9ACTN</name>